<dbReference type="InterPro" id="IPR015797">
    <property type="entry name" value="NUDIX_hydrolase-like_dom_sf"/>
</dbReference>
<comment type="caution">
    <text evidence="5">The sequence shown here is derived from an EMBL/GenBank/DDBJ whole genome shotgun (WGS) entry which is preliminary data.</text>
</comment>
<dbReference type="InterPro" id="IPR000086">
    <property type="entry name" value="NUDIX_hydrolase_dom"/>
</dbReference>
<dbReference type="Proteomes" id="UP000235598">
    <property type="component" value="Unassembled WGS sequence"/>
</dbReference>
<comment type="cofactor">
    <cofactor evidence="1">
        <name>Mg(2+)</name>
        <dbReference type="ChEBI" id="CHEBI:18420"/>
    </cofactor>
</comment>
<name>A0A2N6VR39_9MICO</name>
<evidence type="ECO:0000259" key="4">
    <source>
        <dbReference type="PROSITE" id="PS51462"/>
    </source>
</evidence>
<protein>
    <submittedName>
        <fullName evidence="5">NUDIX hydrolase</fullName>
    </submittedName>
</protein>
<evidence type="ECO:0000313" key="5">
    <source>
        <dbReference type="EMBL" id="PMD06493.1"/>
    </source>
</evidence>
<dbReference type="AlphaFoldDB" id="A0A2N6VR39"/>
<dbReference type="PANTHER" id="PTHR43046">
    <property type="entry name" value="GDP-MANNOSE MANNOSYL HYDROLASE"/>
    <property type="match status" value="1"/>
</dbReference>
<feature type="domain" description="Nudix hydrolase" evidence="4">
    <location>
        <begin position="2"/>
        <end position="145"/>
    </location>
</feature>
<proteinExistence type="predicted"/>
<dbReference type="PROSITE" id="PS00893">
    <property type="entry name" value="NUDIX_BOX"/>
    <property type="match status" value="1"/>
</dbReference>
<reference evidence="5 6" key="1">
    <citation type="submission" date="2017-09" db="EMBL/GenBank/DDBJ databases">
        <title>Bacterial strain isolated from the female urinary microbiota.</title>
        <authorList>
            <person name="Thomas-White K."/>
            <person name="Kumar N."/>
            <person name="Forster S."/>
            <person name="Putonti C."/>
            <person name="Lawley T."/>
            <person name="Wolfe A.J."/>
        </authorList>
    </citation>
    <scope>NUCLEOTIDE SEQUENCE [LARGE SCALE GENOMIC DNA]</scope>
    <source>
        <strain evidence="5 6">UMB1301</strain>
    </source>
</reference>
<keyword evidence="2 5" id="KW-0378">Hydrolase</keyword>
<dbReference type="SUPFAM" id="SSF55811">
    <property type="entry name" value="Nudix"/>
    <property type="match status" value="1"/>
</dbReference>
<dbReference type="RefSeq" id="WP_102238138.1">
    <property type="nucleotide sequence ID" value="NZ_JBDMHW010000002.1"/>
</dbReference>
<evidence type="ECO:0000313" key="6">
    <source>
        <dbReference type="Proteomes" id="UP000235598"/>
    </source>
</evidence>
<keyword evidence="3" id="KW-0460">Magnesium</keyword>
<dbReference type="GO" id="GO:0016787">
    <property type="term" value="F:hydrolase activity"/>
    <property type="evidence" value="ECO:0007669"/>
    <property type="project" value="UniProtKB-KW"/>
</dbReference>
<dbReference type="Pfam" id="PF00293">
    <property type="entry name" value="NUDIX"/>
    <property type="match status" value="1"/>
</dbReference>
<gene>
    <name evidence="5" type="ORF">CJ199_03770</name>
</gene>
<dbReference type="EMBL" id="PNHK01000001">
    <property type="protein sequence ID" value="PMD06493.1"/>
    <property type="molecule type" value="Genomic_DNA"/>
</dbReference>
<dbReference type="CDD" id="cd04685">
    <property type="entry name" value="NUDIX_Hydrolase"/>
    <property type="match status" value="1"/>
</dbReference>
<dbReference type="PANTHER" id="PTHR43046:SF12">
    <property type="entry name" value="GDP-MANNOSE MANNOSYL HYDROLASE"/>
    <property type="match status" value="1"/>
</dbReference>
<dbReference type="InterPro" id="IPR020084">
    <property type="entry name" value="NUDIX_hydrolase_CS"/>
</dbReference>
<dbReference type="OrthoDB" id="9804442at2"/>
<organism evidence="5 6">
    <name type="scientific">Brevibacterium paucivorans</name>
    <dbReference type="NCBI Taxonomy" id="170994"/>
    <lineage>
        <taxon>Bacteria</taxon>
        <taxon>Bacillati</taxon>
        <taxon>Actinomycetota</taxon>
        <taxon>Actinomycetes</taxon>
        <taxon>Micrococcales</taxon>
        <taxon>Brevibacteriaceae</taxon>
        <taxon>Brevibacterium</taxon>
    </lineage>
</organism>
<dbReference type="PROSITE" id="PS51462">
    <property type="entry name" value="NUDIX"/>
    <property type="match status" value="1"/>
</dbReference>
<evidence type="ECO:0000256" key="3">
    <source>
        <dbReference type="ARBA" id="ARBA00022842"/>
    </source>
</evidence>
<dbReference type="Gene3D" id="3.90.79.10">
    <property type="entry name" value="Nucleoside Triphosphate Pyrophosphohydrolase"/>
    <property type="match status" value="1"/>
</dbReference>
<sequence length="159" mass="17693">MKVRCAARVVLMNTQGAVFMLKAKDLGDSSKTWWMTCGGGEEMGELPAQTAARELAEETGIECEPTELVGPLAHRRAVMEFTSHTLHQDEVFFGLVDDSDVDLEEALWTDVEKASIVGAKWWTREELETTSETFYPRQLVDLMDLVSSGQVPESPLVLD</sequence>
<evidence type="ECO:0000256" key="1">
    <source>
        <dbReference type="ARBA" id="ARBA00001946"/>
    </source>
</evidence>
<evidence type="ECO:0000256" key="2">
    <source>
        <dbReference type="ARBA" id="ARBA00022801"/>
    </source>
</evidence>
<accession>A0A2N6VR39</accession>